<dbReference type="GO" id="GO:0004049">
    <property type="term" value="F:anthranilate synthase activity"/>
    <property type="evidence" value="ECO:0007669"/>
    <property type="project" value="UniProtKB-EC"/>
</dbReference>
<evidence type="ECO:0000256" key="9">
    <source>
        <dbReference type="ARBA" id="ARBA00022822"/>
    </source>
</evidence>
<evidence type="ECO:0000256" key="4">
    <source>
        <dbReference type="ARBA" id="ARBA00011575"/>
    </source>
</evidence>
<dbReference type="GO" id="GO:0046872">
    <property type="term" value="F:metal ion binding"/>
    <property type="evidence" value="ECO:0007669"/>
    <property type="project" value="UniProtKB-KW"/>
</dbReference>
<comment type="caution">
    <text evidence="18">The sequence shown here is derived from an EMBL/GenBank/DDBJ whole genome shotgun (WGS) entry which is preliminary data.</text>
</comment>
<dbReference type="AlphaFoldDB" id="U2QBT4"/>
<dbReference type="GO" id="GO:0000162">
    <property type="term" value="P:L-tryptophan biosynthetic process"/>
    <property type="evidence" value="ECO:0007669"/>
    <property type="project" value="UniProtKB-KW"/>
</dbReference>
<keyword evidence="9" id="KW-0822">Tryptophan biosynthesis</keyword>
<protein>
    <recommendedName>
        <fullName evidence="6">Anthranilate synthase component 1</fullName>
        <ecNumber evidence="5">4.1.3.27</ecNumber>
    </recommendedName>
</protein>
<feature type="compositionally biased region" description="Basic residues" evidence="15">
    <location>
        <begin position="523"/>
        <end position="547"/>
    </location>
</feature>
<dbReference type="InterPro" id="IPR015890">
    <property type="entry name" value="Chorismate_C"/>
</dbReference>
<evidence type="ECO:0000256" key="3">
    <source>
        <dbReference type="ARBA" id="ARBA00009562"/>
    </source>
</evidence>
<dbReference type="EC" id="4.1.3.27" evidence="5"/>
<feature type="domain" description="Anthranilate synthase component I N-terminal" evidence="17">
    <location>
        <begin position="33"/>
        <end position="173"/>
    </location>
</feature>
<dbReference type="InterPro" id="IPR005801">
    <property type="entry name" value="ADC_synthase"/>
</dbReference>
<keyword evidence="11" id="KW-0057">Aromatic amino acid biosynthesis</keyword>
<comment type="similarity">
    <text evidence="3">Belongs to the anthranilate synthase component I family.</text>
</comment>
<keyword evidence="12" id="KW-0456">Lyase</keyword>
<dbReference type="Proteomes" id="UP000017052">
    <property type="component" value="Unassembled WGS sequence"/>
</dbReference>
<feature type="domain" description="Chorismate-utilising enzyme C-terminal" evidence="16">
    <location>
        <begin position="233"/>
        <end position="484"/>
    </location>
</feature>
<evidence type="ECO:0000256" key="6">
    <source>
        <dbReference type="ARBA" id="ARBA00020653"/>
    </source>
</evidence>
<evidence type="ECO:0000256" key="1">
    <source>
        <dbReference type="ARBA" id="ARBA00001946"/>
    </source>
</evidence>
<evidence type="ECO:0000256" key="15">
    <source>
        <dbReference type="SAM" id="MobiDB-lite"/>
    </source>
</evidence>
<evidence type="ECO:0000256" key="14">
    <source>
        <dbReference type="ARBA" id="ARBA00047683"/>
    </source>
</evidence>
<dbReference type="InterPro" id="IPR006805">
    <property type="entry name" value="Anth_synth_I_N"/>
</dbReference>
<dbReference type="PRINTS" id="PR00095">
    <property type="entry name" value="ANTSNTHASEI"/>
</dbReference>
<evidence type="ECO:0000256" key="5">
    <source>
        <dbReference type="ARBA" id="ARBA00012266"/>
    </source>
</evidence>
<dbReference type="InterPro" id="IPR019999">
    <property type="entry name" value="Anth_synth_I-like"/>
</dbReference>
<comment type="catalytic activity">
    <reaction evidence="14">
        <text>chorismate + L-glutamine = anthranilate + pyruvate + L-glutamate + H(+)</text>
        <dbReference type="Rhea" id="RHEA:21732"/>
        <dbReference type="ChEBI" id="CHEBI:15361"/>
        <dbReference type="ChEBI" id="CHEBI:15378"/>
        <dbReference type="ChEBI" id="CHEBI:16567"/>
        <dbReference type="ChEBI" id="CHEBI:29748"/>
        <dbReference type="ChEBI" id="CHEBI:29985"/>
        <dbReference type="ChEBI" id="CHEBI:58359"/>
        <dbReference type="EC" id="4.1.3.27"/>
    </reaction>
</comment>
<evidence type="ECO:0000313" key="18">
    <source>
        <dbReference type="EMBL" id="ERK60315.1"/>
    </source>
</evidence>
<proteinExistence type="inferred from homology"/>
<dbReference type="Gene3D" id="3.60.120.10">
    <property type="entry name" value="Anthranilate synthase"/>
    <property type="match status" value="1"/>
</dbReference>
<dbReference type="NCBIfam" id="NF010086">
    <property type="entry name" value="PRK13571.1"/>
    <property type="match status" value="1"/>
</dbReference>
<evidence type="ECO:0000256" key="13">
    <source>
        <dbReference type="ARBA" id="ARBA00025634"/>
    </source>
</evidence>
<dbReference type="EMBL" id="ACVN02000088">
    <property type="protein sequence ID" value="ERK60315.1"/>
    <property type="molecule type" value="Genomic_DNA"/>
</dbReference>
<evidence type="ECO:0000256" key="12">
    <source>
        <dbReference type="ARBA" id="ARBA00023239"/>
    </source>
</evidence>
<feature type="compositionally biased region" description="Basic residues" evidence="15">
    <location>
        <begin position="623"/>
        <end position="636"/>
    </location>
</feature>
<comment type="subunit">
    <text evidence="4">Heterotetramer consisting of two non-identical subunits: a beta subunit (TrpG) and a large alpha subunit (TrpE).</text>
</comment>
<dbReference type="Pfam" id="PF04715">
    <property type="entry name" value="Anth_synt_I_N"/>
    <property type="match status" value="1"/>
</dbReference>
<keyword evidence="8" id="KW-0479">Metal-binding</keyword>
<evidence type="ECO:0000313" key="19">
    <source>
        <dbReference type="Proteomes" id="UP000017052"/>
    </source>
</evidence>
<feature type="region of interest" description="Disordered" evidence="15">
    <location>
        <begin position="512"/>
        <end position="670"/>
    </location>
</feature>
<keyword evidence="7" id="KW-0028">Amino-acid biosynthesis</keyword>
<evidence type="ECO:0000256" key="2">
    <source>
        <dbReference type="ARBA" id="ARBA00004873"/>
    </source>
</evidence>
<feature type="compositionally biased region" description="Basic residues" evidence="15">
    <location>
        <begin position="572"/>
        <end position="581"/>
    </location>
</feature>
<comment type="cofactor">
    <cofactor evidence="1">
        <name>Mg(2+)</name>
        <dbReference type="ChEBI" id="CHEBI:18420"/>
    </cofactor>
</comment>
<evidence type="ECO:0000256" key="11">
    <source>
        <dbReference type="ARBA" id="ARBA00023141"/>
    </source>
</evidence>
<evidence type="ECO:0000259" key="17">
    <source>
        <dbReference type="Pfam" id="PF04715"/>
    </source>
</evidence>
<feature type="compositionally biased region" description="Basic residues" evidence="15">
    <location>
        <begin position="656"/>
        <end position="670"/>
    </location>
</feature>
<accession>U2QBT4</accession>
<evidence type="ECO:0000259" key="16">
    <source>
        <dbReference type="Pfam" id="PF00425"/>
    </source>
</evidence>
<dbReference type="Pfam" id="PF00425">
    <property type="entry name" value="Chorismate_bind"/>
    <property type="match status" value="1"/>
</dbReference>
<reference evidence="18" key="1">
    <citation type="submission" date="2013-08" db="EMBL/GenBank/DDBJ databases">
        <authorList>
            <person name="Durkin A.S."/>
            <person name="Haft D.R."/>
            <person name="McCorrison J."/>
            <person name="Torralba M."/>
            <person name="Gillis M."/>
            <person name="Haft D.H."/>
            <person name="Methe B."/>
            <person name="Sutton G."/>
            <person name="Nelson K.E."/>
        </authorList>
    </citation>
    <scope>NUCLEOTIDE SEQUENCE [LARGE SCALE GENOMIC DNA]</scope>
    <source>
        <strain evidence="18">F0233</strain>
    </source>
</reference>
<evidence type="ECO:0000256" key="8">
    <source>
        <dbReference type="ARBA" id="ARBA00022723"/>
    </source>
</evidence>
<comment type="function">
    <text evidence="13">Part of a heterotetrameric complex that catalyzes the two-step biosynthesis of anthranilate, an intermediate in the biosynthesis of L-tryptophan. In the first step, the glutamine-binding beta subunit (TrpG) of anthranilate synthase (AS) provides the glutamine amidotransferase activity which generates ammonia as a substrate that, along with chorismate, is used in the second step, catalyzed by the large alpha subunit of AS (TrpE) to produce anthranilate. In the absence of TrpG, TrpE can synthesize anthranilate directly from chorismate and high concentrations of ammonia.</text>
</comment>
<keyword evidence="10" id="KW-0460">Magnesium</keyword>
<dbReference type="PANTHER" id="PTHR11236">
    <property type="entry name" value="AMINOBENZOATE/ANTHRANILATE SYNTHASE"/>
    <property type="match status" value="1"/>
</dbReference>
<organism evidence="18 19">
    <name type="scientific">Propionibacterium acidifaciens F0233</name>
    <dbReference type="NCBI Taxonomy" id="553198"/>
    <lineage>
        <taxon>Bacteria</taxon>
        <taxon>Bacillati</taxon>
        <taxon>Actinomycetota</taxon>
        <taxon>Actinomycetes</taxon>
        <taxon>Propionibacteriales</taxon>
        <taxon>Propionibacteriaceae</taxon>
        <taxon>Propionibacterium</taxon>
    </lineage>
</organism>
<gene>
    <name evidence="18" type="ORF">HMPREF0682_2967</name>
</gene>
<evidence type="ECO:0000256" key="10">
    <source>
        <dbReference type="ARBA" id="ARBA00022842"/>
    </source>
</evidence>
<sequence>MSPELTILPGRDEFVAQAGRRRVISVHARLRADDLTPVALYQQLTRGREGGFLFESVERGVWSRWSFVGVDCPSILVGAAGRSRWLGRPIAGLPTGGAPLAVLGETLDALHTPADPALPPFSSGMVGYLGYDVKREQEPTLGEPLPDDLGVPDMVMMLAADMAVLDHDGGEVWLIANAVNYDNSPERAERAWADAVGRVRAMAARLCAPRPAMLATTREVAPPVVQDQRAPGEFQRLVEEAKEHVRAGDVFQVVPSQRFDVPVTASALDIYRELRVTNPSPYLFLLRLPGFDLVGSSPEALVTVKDGVATTHPIAGTRPRGRDEAEDRRLADELLADEKERAEHLMLVDLGRNDLGRVCVPGTVAVTRFMHIGRYSHVMHLEASVTGVVGSGVSGLDVTMACFPAGTLSGAPKLRAMQIIGELEVTRRGPYGGVVGYFDFAGNADAAITIRSAVLKDGVAHVQAGAGIVADSVPDNEDAETRNKAAAMISALGRAQASVPLAWDWGGVRAGARGAATSTRSSHEHRNRPGRNHRRRARRHGGAHGAHRPQPAGGGHRAARAHDRSAAASAQRRIRARHRRGQALQPVQGRPGRDPRPGRSGARLRARWSRGRLGADRAASLRRQSRGPRRRARRGLGARAAQGLRRRPLPGAGGPCRRRRPGPAHRRGAR</sequence>
<keyword evidence="19" id="KW-1185">Reference proteome</keyword>
<dbReference type="SUPFAM" id="SSF56322">
    <property type="entry name" value="ADC synthase"/>
    <property type="match status" value="1"/>
</dbReference>
<comment type="pathway">
    <text evidence="2">Amino-acid biosynthesis; L-tryptophan biosynthesis; L-tryptophan from chorismate: step 1/5.</text>
</comment>
<evidence type="ECO:0000256" key="7">
    <source>
        <dbReference type="ARBA" id="ARBA00022605"/>
    </source>
</evidence>
<dbReference type="PANTHER" id="PTHR11236:SF46">
    <property type="entry name" value="ANTHRANILATE SYNTHASE COMPONENT 1"/>
    <property type="match status" value="1"/>
</dbReference>
<name>U2QBT4_9ACTN</name>